<gene>
    <name evidence="1" type="ORF">MUN86_30865</name>
</gene>
<sequence length="50" mass="5090">MAIAAAGTLYAVRLVAGEAITVSVCVTHAVAETSKLIDKAEISAVFIDKA</sequence>
<proteinExistence type="predicted"/>
<evidence type="ECO:0000313" key="1">
    <source>
        <dbReference type="EMBL" id="UOQ69906.1"/>
    </source>
</evidence>
<organism evidence="1 2">
    <name type="scientific">Hymenobacter volaticus</name>
    <dbReference type="NCBI Taxonomy" id="2932254"/>
    <lineage>
        <taxon>Bacteria</taxon>
        <taxon>Pseudomonadati</taxon>
        <taxon>Bacteroidota</taxon>
        <taxon>Cytophagia</taxon>
        <taxon>Cytophagales</taxon>
        <taxon>Hymenobacteraceae</taxon>
        <taxon>Hymenobacter</taxon>
    </lineage>
</organism>
<dbReference type="EMBL" id="CP095070">
    <property type="protein sequence ID" value="UOQ69906.1"/>
    <property type="molecule type" value="Genomic_DNA"/>
</dbReference>
<geneLocation type="plasmid" evidence="1 2">
    <name>unnamed9</name>
</geneLocation>
<keyword evidence="2" id="KW-1185">Reference proteome</keyword>
<name>A0ABY4GG95_9BACT</name>
<protein>
    <submittedName>
        <fullName evidence="1">Uncharacterized protein</fullName>
    </submittedName>
</protein>
<keyword evidence="1" id="KW-0614">Plasmid</keyword>
<dbReference type="Proteomes" id="UP000830401">
    <property type="component" value="Plasmid unnamed9"/>
</dbReference>
<accession>A0ABY4GG95</accession>
<dbReference type="RefSeq" id="WP_245127755.1">
    <property type="nucleotide sequence ID" value="NZ_CP095070.1"/>
</dbReference>
<evidence type="ECO:0000313" key="2">
    <source>
        <dbReference type="Proteomes" id="UP000830401"/>
    </source>
</evidence>
<reference evidence="1" key="1">
    <citation type="submission" date="2022-04" db="EMBL/GenBank/DDBJ databases">
        <title>Hymenobacter sp. isolated from the air.</title>
        <authorList>
            <person name="Won M."/>
            <person name="Lee C.-M."/>
            <person name="Woen H.-Y."/>
            <person name="Kwon S.-W."/>
        </authorList>
    </citation>
    <scope>NUCLEOTIDE SEQUENCE</scope>
    <source>
        <strain evidence="1">5420S-77</strain>
        <plasmid evidence="1">unnamed9</plasmid>
    </source>
</reference>